<keyword evidence="3" id="KW-1185">Reference proteome</keyword>
<dbReference type="KEGG" id="mnt:21410233"/>
<dbReference type="Proteomes" id="UP000030645">
    <property type="component" value="Unassembled WGS sequence"/>
</dbReference>
<dbReference type="Pfam" id="PF00646">
    <property type="entry name" value="F-box"/>
    <property type="match status" value="1"/>
</dbReference>
<proteinExistence type="predicted"/>
<dbReference type="SMART" id="SM00256">
    <property type="entry name" value="FBOX"/>
    <property type="match status" value="1"/>
</dbReference>
<dbReference type="SUPFAM" id="SSF81383">
    <property type="entry name" value="F-box domain"/>
    <property type="match status" value="1"/>
</dbReference>
<evidence type="ECO:0000259" key="1">
    <source>
        <dbReference type="PROSITE" id="PS50181"/>
    </source>
</evidence>
<dbReference type="InterPro" id="IPR050796">
    <property type="entry name" value="SCF_F-box_component"/>
</dbReference>
<accession>W9RCB4</accession>
<dbReference type="OrthoDB" id="591557at2759"/>
<organism evidence="2 3">
    <name type="scientific">Morus notabilis</name>
    <dbReference type="NCBI Taxonomy" id="981085"/>
    <lineage>
        <taxon>Eukaryota</taxon>
        <taxon>Viridiplantae</taxon>
        <taxon>Streptophyta</taxon>
        <taxon>Embryophyta</taxon>
        <taxon>Tracheophyta</taxon>
        <taxon>Spermatophyta</taxon>
        <taxon>Magnoliopsida</taxon>
        <taxon>eudicotyledons</taxon>
        <taxon>Gunneridae</taxon>
        <taxon>Pentapetalae</taxon>
        <taxon>rosids</taxon>
        <taxon>fabids</taxon>
        <taxon>Rosales</taxon>
        <taxon>Moraceae</taxon>
        <taxon>Moreae</taxon>
        <taxon>Morus</taxon>
    </lineage>
</organism>
<dbReference type="Pfam" id="PF07734">
    <property type="entry name" value="FBA_1"/>
    <property type="match status" value="1"/>
</dbReference>
<gene>
    <name evidence="2" type="ORF">L484_027621</name>
</gene>
<dbReference type="InterPro" id="IPR006527">
    <property type="entry name" value="F-box-assoc_dom_typ1"/>
</dbReference>
<dbReference type="NCBIfam" id="TIGR01640">
    <property type="entry name" value="F_box_assoc_1"/>
    <property type="match status" value="1"/>
</dbReference>
<dbReference type="eggNOG" id="ENOG502QVMN">
    <property type="taxonomic scope" value="Eukaryota"/>
</dbReference>
<dbReference type="SUPFAM" id="SSF50965">
    <property type="entry name" value="Galactose oxidase, central domain"/>
    <property type="match status" value="1"/>
</dbReference>
<dbReference type="InterPro" id="IPR036047">
    <property type="entry name" value="F-box-like_dom_sf"/>
</dbReference>
<dbReference type="PANTHER" id="PTHR31672:SF13">
    <property type="entry name" value="F-BOX PROTEIN CPR30-LIKE"/>
    <property type="match status" value="1"/>
</dbReference>
<dbReference type="InterPro" id="IPR017451">
    <property type="entry name" value="F-box-assoc_interact_dom"/>
</dbReference>
<dbReference type="AlphaFoldDB" id="W9RCB4"/>
<sequence>MATFLPLEIIVDILYRLPVNDLLRYRCVSKQWRSLIDGPDFIKLHLNHSKQSNSNLAAVLFNKNDILRIDLDSLGGAAAVKLNHPIDDGSEIFILGSCNGLVALLNFREDVVFWNPSTRKYRKLPASKDVDEPSSFYYHGFHFYGFGHDPINDDYKLVKITQFHGELEDSFESDIAVYTTKTDSWRSSKIFLPYLIDLKTPNGVLLGNALHWVASKQPQKSDSSESIVAFDLVTEQYIEIPKPEYWKNGYVEMFLDVLGSSLCVTCNYFMEIIVDMFWSRRVDIWVMKEYGVKGSWNKMFTVEPSEAIGIFGYLVPFAYLKSGDQVILHTNERFILYDLRRKRAKNVSIRGLPEHFGMFSCMASLVELNGGWDRKKKKQERQKKDHDAKQR</sequence>
<reference evidence="3" key="1">
    <citation type="submission" date="2013-01" db="EMBL/GenBank/DDBJ databases">
        <title>Draft Genome Sequence of a Mulberry Tree, Morus notabilis C.K. Schneid.</title>
        <authorList>
            <person name="He N."/>
            <person name="Zhao S."/>
        </authorList>
    </citation>
    <scope>NUCLEOTIDE SEQUENCE</scope>
</reference>
<name>W9RCB4_9ROSA</name>
<dbReference type="InterPro" id="IPR011043">
    <property type="entry name" value="Gal_Oxase/kelch_b-propeller"/>
</dbReference>
<dbReference type="InterPro" id="IPR001810">
    <property type="entry name" value="F-box_dom"/>
</dbReference>
<dbReference type="PANTHER" id="PTHR31672">
    <property type="entry name" value="BNACNNG10540D PROTEIN"/>
    <property type="match status" value="1"/>
</dbReference>
<dbReference type="CDD" id="cd22157">
    <property type="entry name" value="F-box_AtFBW1-like"/>
    <property type="match status" value="1"/>
</dbReference>
<dbReference type="EMBL" id="KE344869">
    <property type="protein sequence ID" value="EXB82447.1"/>
    <property type="molecule type" value="Genomic_DNA"/>
</dbReference>
<dbReference type="PROSITE" id="PS50181">
    <property type="entry name" value="FBOX"/>
    <property type="match status" value="1"/>
</dbReference>
<feature type="domain" description="F-box" evidence="1">
    <location>
        <begin position="1"/>
        <end position="44"/>
    </location>
</feature>
<dbReference type="STRING" id="981085.W9RCB4"/>
<evidence type="ECO:0000313" key="3">
    <source>
        <dbReference type="Proteomes" id="UP000030645"/>
    </source>
</evidence>
<dbReference type="Gene3D" id="1.20.1280.50">
    <property type="match status" value="1"/>
</dbReference>
<evidence type="ECO:0000313" key="2">
    <source>
        <dbReference type="EMBL" id="EXB82447.1"/>
    </source>
</evidence>
<protein>
    <submittedName>
        <fullName evidence="2">F-box protein</fullName>
    </submittedName>
</protein>